<dbReference type="InterPro" id="IPR053005">
    <property type="entry name" value="Nuclear_Pos-Cytoskel_Interact"/>
</dbReference>
<gene>
    <name evidence="3" type="ORF">NADFUDRAFT_53103</name>
</gene>
<name>A0A1E3PFB9_9ASCO</name>
<feature type="compositionally biased region" description="Polar residues" evidence="2">
    <location>
        <begin position="436"/>
        <end position="445"/>
    </location>
</feature>
<feature type="region of interest" description="Disordered" evidence="2">
    <location>
        <begin position="413"/>
        <end position="451"/>
    </location>
</feature>
<proteinExistence type="predicted"/>
<dbReference type="GO" id="GO:0005739">
    <property type="term" value="C:mitochondrion"/>
    <property type="evidence" value="ECO:0007669"/>
    <property type="project" value="TreeGrafter"/>
</dbReference>
<sequence length="1037" mass="114967">MSDSSSPFLSADSISGSNNLKELLQHQLNDVHSKIEQTTLIGKNLQDFEAEIGNHLKSIIRTESTAGRVGTNGSERVSTNHLDPTLLRKIEDFQREFNVVTQGNERLFSQPIPSLQTGATDHDPSEGTGIFQSGPTSSPSSASSIRHKRKSKILARRTGDVQFSSEVTENLLRECRQLAEKSQQAELTINSQQAEMDKQQERLKALENQLVSLSRMEEQYKDQNWNLEITNRELHDTLQKKIEGLTKINSELNRLNQSRSADMDIIEQLRVRENEYLTELEGLRSKHENEIAHVKRERENYSQDSAELQALVSELKAQIEVKSSLLSATIPTLNPDNHDNSLALTDNFYGSKLLELSPTASPAKAMPSRNSTLESETLKNSLNHAHRIIASLRNHLSKEKAEKIELKRLLSSRELPSSDTSPTKASTSSPSSINSLNVLKSNTPVNGKRKQRLALFNTRQGKSNRPQTAEGWEDQTDIDFSSASIGHGVFGTAVETETDLFETATENEVETETENDTAFETANDQPTEDDYLTGRSASHFGSEGELTETENPFPLTKPFGTQKSSEGVFSSSDEEDDSSSQFFTGKVRKKSASSSSIRSGPLTPIQGHSLANEFISQDDFETYAHDNDLIVLTHAQYDELMISSADKLQAKENPSSKSTEDISTMVEAAKTFGFVAIPHDDFQRLNVAQNNKEMTLDAITQEALNYGYKVVPANEFDNLVRYHTFPTEDETKSKLSAFGLIAISNIEYDRFVQLQKVVNQPIPVDHIQARAEEIRYTALSESDYQNQIDIPSMDTIHSVPVATGMTMIDDGALAALHNKPSKDDLIKQIAQFDLVTMSRQEQQELQNGSLITESKLNELARRFDLVQISAPEYQELQRAANKPTMGELQQRASALGFTALSTNDHAELTRALNDPTVEELTSKAKNLGLVTLPVDDHAELTRALNEPTAEEISQKATALGLVTLPVDDHAELTRALNEPTAEEISQKATALGLVTLPVDDHAELTRALDEPTAEEISEKANSLGMIALPLSDHFELT</sequence>
<dbReference type="GO" id="GO:0000226">
    <property type="term" value="P:microtubule cytoskeleton organization"/>
    <property type="evidence" value="ECO:0007669"/>
    <property type="project" value="TreeGrafter"/>
</dbReference>
<feature type="coiled-coil region" evidence="1">
    <location>
        <begin position="168"/>
        <end position="318"/>
    </location>
</feature>
<reference evidence="3 4" key="1">
    <citation type="journal article" date="2016" name="Proc. Natl. Acad. Sci. U.S.A.">
        <title>Comparative genomics of biotechnologically important yeasts.</title>
        <authorList>
            <person name="Riley R."/>
            <person name="Haridas S."/>
            <person name="Wolfe K.H."/>
            <person name="Lopes M.R."/>
            <person name="Hittinger C.T."/>
            <person name="Goeker M."/>
            <person name="Salamov A.A."/>
            <person name="Wisecaver J.H."/>
            <person name="Long T.M."/>
            <person name="Calvey C.H."/>
            <person name="Aerts A.L."/>
            <person name="Barry K.W."/>
            <person name="Choi C."/>
            <person name="Clum A."/>
            <person name="Coughlan A.Y."/>
            <person name="Deshpande S."/>
            <person name="Douglass A.P."/>
            <person name="Hanson S.J."/>
            <person name="Klenk H.-P."/>
            <person name="LaButti K.M."/>
            <person name="Lapidus A."/>
            <person name="Lindquist E.A."/>
            <person name="Lipzen A.M."/>
            <person name="Meier-Kolthoff J.P."/>
            <person name="Ohm R.A."/>
            <person name="Otillar R.P."/>
            <person name="Pangilinan J.L."/>
            <person name="Peng Y."/>
            <person name="Rokas A."/>
            <person name="Rosa C.A."/>
            <person name="Scheuner C."/>
            <person name="Sibirny A.A."/>
            <person name="Slot J.C."/>
            <person name="Stielow J.B."/>
            <person name="Sun H."/>
            <person name="Kurtzman C.P."/>
            <person name="Blackwell M."/>
            <person name="Grigoriev I.V."/>
            <person name="Jeffries T.W."/>
        </authorList>
    </citation>
    <scope>NUCLEOTIDE SEQUENCE [LARGE SCALE GENOMIC DNA]</scope>
    <source>
        <strain evidence="3 4">DSM 6958</strain>
    </source>
</reference>
<dbReference type="GO" id="GO:0015631">
    <property type="term" value="F:tubulin binding"/>
    <property type="evidence" value="ECO:0007669"/>
    <property type="project" value="TreeGrafter"/>
</dbReference>
<dbReference type="PANTHER" id="PTHR28190:SF2">
    <property type="entry name" value="MIGRATION PROTEIN, PUTATIVE (AFU_ORTHOLOGUE AFUA_2G07730)-RELATED"/>
    <property type="match status" value="1"/>
</dbReference>
<keyword evidence="1" id="KW-0175">Coiled coil</keyword>
<keyword evidence="4" id="KW-1185">Reference proteome</keyword>
<protein>
    <submittedName>
        <fullName evidence="3">Uncharacterized protein</fullName>
    </submittedName>
</protein>
<evidence type="ECO:0000256" key="2">
    <source>
        <dbReference type="SAM" id="MobiDB-lite"/>
    </source>
</evidence>
<feature type="region of interest" description="Disordered" evidence="2">
    <location>
        <begin position="503"/>
        <end position="586"/>
    </location>
</feature>
<dbReference type="PANTHER" id="PTHR28190">
    <property type="entry name" value="NUCLEAR MIGRATION PROTEIN NUM1"/>
    <property type="match status" value="1"/>
</dbReference>
<evidence type="ECO:0000313" key="4">
    <source>
        <dbReference type="Proteomes" id="UP000095009"/>
    </source>
</evidence>
<feature type="compositionally biased region" description="Low complexity" evidence="2">
    <location>
        <begin position="417"/>
        <end position="435"/>
    </location>
</feature>
<evidence type="ECO:0000313" key="3">
    <source>
        <dbReference type="EMBL" id="ODQ64126.1"/>
    </source>
</evidence>
<dbReference type="Proteomes" id="UP000095009">
    <property type="component" value="Unassembled WGS sequence"/>
</dbReference>
<dbReference type="STRING" id="857566.A0A1E3PFB9"/>
<feature type="region of interest" description="Disordered" evidence="2">
    <location>
        <begin position="111"/>
        <end position="152"/>
    </location>
</feature>
<feature type="compositionally biased region" description="Low complexity" evidence="2">
    <location>
        <begin position="133"/>
        <end position="144"/>
    </location>
</feature>
<dbReference type="AlphaFoldDB" id="A0A1E3PFB9"/>
<dbReference type="OrthoDB" id="2149224at2759"/>
<feature type="non-terminal residue" evidence="3">
    <location>
        <position position="1037"/>
    </location>
</feature>
<accession>A0A1E3PFB9</accession>
<evidence type="ECO:0000256" key="1">
    <source>
        <dbReference type="SAM" id="Coils"/>
    </source>
</evidence>
<dbReference type="GO" id="GO:0005938">
    <property type="term" value="C:cell cortex"/>
    <property type="evidence" value="ECO:0007669"/>
    <property type="project" value="TreeGrafter"/>
</dbReference>
<organism evidence="3 4">
    <name type="scientific">Nadsonia fulvescens var. elongata DSM 6958</name>
    <dbReference type="NCBI Taxonomy" id="857566"/>
    <lineage>
        <taxon>Eukaryota</taxon>
        <taxon>Fungi</taxon>
        <taxon>Dikarya</taxon>
        <taxon>Ascomycota</taxon>
        <taxon>Saccharomycotina</taxon>
        <taxon>Dipodascomycetes</taxon>
        <taxon>Dipodascales</taxon>
        <taxon>Dipodascales incertae sedis</taxon>
        <taxon>Nadsonia</taxon>
    </lineage>
</organism>
<feature type="compositionally biased region" description="Acidic residues" evidence="2">
    <location>
        <begin position="503"/>
        <end position="517"/>
    </location>
</feature>
<dbReference type="EMBL" id="KV454413">
    <property type="protein sequence ID" value="ODQ64126.1"/>
    <property type="molecule type" value="Genomic_DNA"/>
</dbReference>